<comment type="caution">
    <text evidence="8">The sequence shown here is derived from an EMBL/GenBank/DDBJ whole genome shotgun (WGS) entry which is preliminary data.</text>
</comment>
<organism evidence="8 9">
    <name type="scientific">Rhynocoris fuscipes</name>
    <dbReference type="NCBI Taxonomy" id="488301"/>
    <lineage>
        <taxon>Eukaryota</taxon>
        <taxon>Metazoa</taxon>
        <taxon>Ecdysozoa</taxon>
        <taxon>Arthropoda</taxon>
        <taxon>Hexapoda</taxon>
        <taxon>Insecta</taxon>
        <taxon>Pterygota</taxon>
        <taxon>Neoptera</taxon>
        <taxon>Paraneoptera</taxon>
        <taxon>Hemiptera</taxon>
        <taxon>Heteroptera</taxon>
        <taxon>Panheteroptera</taxon>
        <taxon>Cimicomorpha</taxon>
        <taxon>Reduviidae</taxon>
        <taxon>Harpactorinae</taxon>
        <taxon>Harpactorini</taxon>
        <taxon>Rhynocoris</taxon>
    </lineage>
</organism>
<dbReference type="InterPro" id="IPR051223">
    <property type="entry name" value="Polycystin"/>
</dbReference>
<evidence type="ECO:0000256" key="3">
    <source>
        <dbReference type="ARBA" id="ARBA00022692"/>
    </source>
</evidence>
<evidence type="ECO:0000256" key="1">
    <source>
        <dbReference type="ARBA" id="ARBA00004141"/>
    </source>
</evidence>
<comment type="similarity">
    <text evidence="2">Belongs to the polycystin family.</text>
</comment>
<comment type="subcellular location">
    <subcellularLocation>
        <location evidence="1">Membrane</location>
        <topology evidence="1">Multi-pass membrane protein</topology>
    </subcellularLocation>
</comment>
<dbReference type="GO" id="GO:0016020">
    <property type="term" value="C:membrane"/>
    <property type="evidence" value="ECO:0007669"/>
    <property type="project" value="UniProtKB-SubCell"/>
</dbReference>
<feature type="domain" description="Polycystin" evidence="7">
    <location>
        <begin position="2"/>
        <end position="159"/>
    </location>
</feature>
<dbReference type="PANTHER" id="PTHR10877">
    <property type="entry name" value="POLYCYSTIN FAMILY MEMBER"/>
    <property type="match status" value="1"/>
</dbReference>
<feature type="transmembrane region" description="Helical" evidence="6">
    <location>
        <begin position="250"/>
        <end position="270"/>
    </location>
</feature>
<accession>A0AAW1DQV6</accession>
<evidence type="ECO:0000256" key="2">
    <source>
        <dbReference type="ARBA" id="ARBA00007200"/>
    </source>
</evidence>
<keyword evidence="9" id="KW-1185">Reference proteome</keyword>
<feature type="transmembrane region" description="Helical" evidence="6">
    <location>
        <begin position="290"/>
        <end position="308"/>
    </location>
</feature>
<evidence type="ECO:0000313" key="9">
    <source>
        <dbReference type="Proteomes" id="UP001461498"/>
    </source>
</evidence>
<keyword evidence="3 6" id="KW-0812">Transmembrane</keyword>
<evidence type="ECO:0000313" key="8">
    <source>
        <dbReference type="EMBL" id="KAK9511578.1"/>
    </source>
</evidence>
<dbReference type="Proteomes" id="UP001461498">
    <property type="component" value="Unassembled WGS sequence"/>
</dbReference>
<dbReference type="AlphaFoldDB" id="A0AAW1DQV6"/>
<evidence type="ECO:0000256" key="5">
    <source>
        <dbReference type="ARBA" id="ARBA00023136"/>
    </source>
</evidence>
<feature type="transmembrane region" description="Helical" evidence="6">
    <location>
        <begin position="169"/>
        <end position="188"/>
    </location>
</feature>
<proteinExistence type="inferred from homology"/>
<keyword evidence="5 6" id="KW-0472">Membrane</keyword>
<name>A0AAW1DQV6_9HEMI</name>
<dbReference type="EMBL" id="JAPXFL010000001">
    <property type="protein sequence ID" value="KAK9511578.1"/>
    <property type="molecule type" value="Genomic_DNA"/>
</dbReference>
<evidence type="ECO:0000256" key="6">
    <source>
        <dbReference type="SAM" id="Phobius"/>
    </source>
</evidence>
<dbReference type="InterPro" id="IPR046791">
    <property type="entry name" value="Polycystin_dom"/>
</dbReference>
<feature type="transmembrane region" description="Helical" evidence="6">
    <location>
        <begin position="209"/>
        <end position="230"/>
    </location>
</feature>
<keyword evidence="4 6" id="KW-1133">Transmembrane helix</keyword>
<evidence type="ECO:0000256" key="4">
    <source>
        <dbReference type="ARBA" id="ARBA00022989"/>
    </source>
</evidence>
<dbReference type="Pfam" id="PF20519">
    <property type="entry name" value="Polycystin_dom"/>
    <property type="match status" value="1"/>
</dbReference>
<protein>
    <recommendedName>
        <fullName evidence="7">Polycystin domain-containing protein</fullName>
    </recommendedName>
</protein>
<reference evidence="8 9" key="1">
    <citation type="submission" date="2022-12" db="EMBL/GenBank/DDBJ databases">
        <title>Chromosome-level genome assembly of true bugs.</title>
        <authorList>
            <person name="Ma L."/>
            <person name="Li H."/>
        </authorList>
    </citation>
    <scope>NUCLEOTIDE SEQUENCE [LARGE SCALE GENOMIC DNA]</scope>
    <source>
        <strain evidence="8">Lab_2022b</strain>
    </source>
</reference>
<dbReference type="PANTHER" id="PTHR10877:SF150">
    <property type="entry name" value="REJ DOMAIN-CONTAINING PROTEIN"/>
    <property type="match status" value="1"/>
</dbReference>
<sequence length="474" mass="55864">MLGIPRLRQLRVSSNYSKTVPKLFRPWYSQSIGFVNKFNEEISALRQGWTRLPKYYQQPYIWSYGDYKATESVAMFGRSGLIYHDGGYVEQLERTMGNSHKTLTELVINDWFDNYTRFVVLEANFYNINSNLLSVVSVIVENLPNGVCMARVNVESSYLFILGYIYNRYVITCTATILLLIIIIVMIVKSSLLMSFFGSLKFFTNPWTVIDSIIILLGILMVIWYFKMIIYFHLYIEVYERNRADEFTSFYFPMGILSESSLIMAVFSFLASIRCINFIRFKSYSLLEKFIRLSAVYLLYIFLIFIYIEQLFLYTAEMFNYPLLYKYIIFPIYNSFYYHKVKNTYYENNFYPLIFAYICKVTIIFTTVILIGNYRKAKIKEVLAEKLRRRKRYVPNLTLDEITSQSPFYKDDSRKGLRLKGGSGGYHIINNNKISTESMRIHTQQFRRIISKSDSIIDLTSTINSKLNELIESL</sequence>
<feature type="transmembrane region" description="Helical" evidence="6">
    <location>
        <begin position="350"/>
        <end position="371"/>
    </location>
</feature>
<gene>
    <name evidence="8" type="ORF">O3M35_000208</name>
</gene>
<dbReference type="GO" id="GO:0005262">
    <property type="term" value="F:calcium channel activity"/>
    <property type="evidence" value="ECO:0007669"/>
    <property type="project" value="TreeGrafter"/>
</dbReference>
<evidence type="ECO:0000259" key="7">
    <source>
        <dbReference type="Pfam" id="PF20519"/>
    </source>
</evidence>
<dbReference type="GO" id="GO:0050982">
    <property type="term" value="P:detection of mechanical stimulus"/>
    <property type="evidence" value="ECO:0007669"/>
    <property type="project" value="TreeGrafter"/>
</dbReference>